<dbReference type="OrthoDB" id="411368at2"/>
<organism evidence="2 3">
    <name type="scientific">Thermanaerovibrio acidaminovorans (strain ATCC 49978 / DSM 6589 / Su883)</name>
    <name type="common">Selenomonas acidaminovorans</name>
    <dbReference type="NCBI Taxonomy" id="525903"/>
    <lineage>
        <taxon>Bacteria</taxon>
        <taxon>Thermotogati</taxon>
        <taxon>Synergistota</taxon>
        <taxon>Synergistia</taxon>
        <taxon>Synergistales</taxon>
        <taxon>Synergistaceae</taxon>
        <taxon>Thermanaerovibrio</taxon>
    </lineage>
</organism>
<dbReference type="GO" id="GO:0016020">
    <property type="term" value="C:membrane"/>
    <property type="evidence" value="ECO:0007669"/>
    <property type="project" value="InterPro"/>
</dbReference>
<dbReference type="STRING" id="525903.Taci_1255"/>
<feature type="transmembrane region" description="Helical" evidence="1">
    <location>
        <begin position="45"/>
        <end position="72"/>
    </location>
</feature>
<dbReference type="AlphaFoldDB" id="D1B645"/>
<dbReference type="KEGG" id="tai:Taci_1255"/>
<dbReference type="EnsemblBacteria" id="ACZ19486">
    <property type="protein sequence ID" value="ACZ19486"/>
    <property type="gene ID" value="Taci_1255"/>
</dbReference>
<dbReference type="RefSeq" id="WP_012869997.1">
    <property type="nucleotide sequence ID" value="NC_013522.1"/>
</dbReference>
<protein>
    <recommendedName>
        <fullName evidence="4">ECF transporter S component</fullName>
    </recommendedName>
</protein>
<evidence type="ECO:0000313" key="3">
    <source>
        <dbReference type="Proteomes" id="UP000002030"/>
    </source>
</evidence>
<gene>
    <name evidence="2" type="ordered locus">Taci_1255</name>
</gene>
<reference evidence="2 3" key="1">
    <citation type="journal article" date="2009" name="Stand. Genomic Sci.">
        <title>Complete genome sequence of Thermanaerovibrio acidaminovorans type strain (Su883).</title>
        <authorList>
            <person name="Chovatia M."/>
            <person name="Sikorski J."/>
            <person name="Schroder M."/>
            <person name="Lapidus A."/>
            <person name="Nolan M."/>
            <person name="Tice H."/>
            <person name="Glavina Del Rio T."/>
            <person name="Copeland A."/>
            <person name="Cheng J.F."/>
            <person name="Lucas S."/>
            <person name="Chen F."/>
            <person name="Bruce D."/>
            <person name="Goodwin L."/>
            <person name="Pitluck S."/>
            <person name="Ivanova N."/>
            <person name="Mavromatis K."/>
            <person name="Ovchinnikova G."/>
            <person name="Pati A."/>
            <person name="Chen A."/>
            <person name="Palaniappan K."/>
            <person name="Land M."/>
            <person name="Hauser L."/>
            <person name="Chang Y.J."/>
            <person name="Jeffries C.D."/>
            <person name="Chain P."/>
            <person name="Saunders E."/>
            <person name="Detter J.C."/>
            <person name="Brettin T."/>
            <person name="Rohde M."/>
            <person name="Goker M."/>
            <person name="Spring S."/>
            <person name="Bristow J."/>
            <person name="Markowitz V."/>
            <person name="Hugenholtz P."/>
            <person name="Kyrpides N.C."/>
            <person name="Klenk H.P."/>
            <person name="Eisen J.A."/>
        </authorList>
    </citation>
    <scope>NUCLEOTIDE SEQUENCE [LARGE SCALE GENOMIC DNA]</scope>
    <source>
        <strain evidence="3">ATCC 49978 / DSM 6589 / Su883</strain>
    </source>
</reference>
<evidence type="ECO:0000313" key="2">
    <source>
        <dbReference type="EMBL" id="ACZ19486.1"/>
    </source>
</evidence>
<evidence type="ECO:0008006" key="4">
    <source>
        <dbReference type="Google" id="ProtNLM"/>
    </source>
</evidence>
<feature type="transmembrane region" description="Helical" evidence="1">
    <location>
        <begin position="103"/>
        <end position="125"/>
    </location>
</feature>
<sequence>MKEPVKLSNQVALGALCAAAVTALTMVSVPVPGYRLYFNLGEGTIYLAALLFGPRIGMAAGGLGAALGDLILGYPMWAPLSLVIKGLEGAVVGHLGRRLKPPVAIAAGAAVMIAGYTASAWVLYGPAAAPVEAVTDLVQSSVGALGALVALGVLGRVLKDRAD</sequence>
<dbReference type="HOGENOM" id="CLU_084705_1_0_0"/>
<dbReference type="eggNOG" id="COG4720">
    <property type="taxonomic scope" value="Bacteria"/>
</dbReference>
<name>D1B645_THEAS</name>
<evidence type="ECO:0000256" key="1">
    <source>
        <dbReference type="SAM" id="Phobius"/>
    </source>
</evidence>
<proteinExistence type="predicted"/>
<dbReference type="Proteomes" id="UP000002030">
    <property type="component" value="Chromosome"/>
</dbReference>
<dbReference type="PANTHER" id="PTHR37815:SF3">
    <property type="entry name" value="UPF0397 PROTEIN SPR0429"/>
    <property type="match status" value="1"/>
</dbReference>
<accession>D1B645</accession>
<keyword evidence="1" id="KW-1133">Transmembrane helix</keyword>
<dbReference type="Pfam" id="PF07155">
    <property type="entry name" value="ECF-ribofla_trS"/>
    <property type="match status" value="1"/>
</dbReference>
<keyword evidence="1" id="KW-0472">Membrane</keyword>
<dbReference type="InterPro" id="IPR009825">
    <property type="entry name" value="ECF_substrate-spec-like"/>
</dbReference>
<keyword evidence="1" id="KW-0812">Transmembrane</keyword>
<keyword evidence="3" id="KW-1185">Reference proteome</keyword>
<feature type="transmembrane region" description="Helical" evidence="1">
    <location>
        <begin position="12"/>
        <end position="33"/>
    </location>
</feature>
<dbReference type="EMBL" id="CP001818">
    <property type="protein sequence ID" value="ACZ19486.1"/>
    <property type="molecule type" value="Genomic_DNA"/>
</dbReference>
<dbReference type="Gene3D" id="1.10.1760.20">
    <property type="match status" value="1"/>
</dbReference>
<dbReference type="PANTHER" id="PTHR37815">
    <property type="entry name" value="UPF0397 PROTEIN BC_2624-RELATED"/>
    <property type="match status" value="1"/>
</dbReference>
<feature type="transmembrane region" description="Helical" evidence="1">
    <location>
        <begin position="137"/>
        <end position="158"/>
    </location>
</feature>
<dbReference type="PATRIC" id="fig|525903.6.peg.1256"/>